<dbReference type="GeneID" id="37032440"/>
<keyword evidence="6 8" id="KW-0234">DNA repair</keyword>
<dbReference type="STRING" id="1522189.A0A316W713"/>
<protein>
    <recommendedName>
        <fullName evidence="7">MutS protein homolog 3</fullName>
    </recommendedName>
</protein>
<dbReference type="GO" id="GO:0140664">
    <property type="term" value="F:ATP-dependent DNA damage sensor activity"/>
    <property type="evidence" value="ECO:0007669"/>
    <property type="project" value="InterPro"/>
</dbReference>
<evidence type="ECO:0000313" key="11">
    <source>
        <dbReference type="Proteomes" id="UP000245783"/>
    </source>
</evidence>
<dbReference type="Pfam" id="PF01624">
    <property type="entry name" value="MutS_I"/>
    <property type="match status" value="1"/>
</dbReference>
<comment type="function">
    <text evidence="8">Component of the post-replicative DNA mismatch repair system (MMR).</text>
</comment>
<dbReference type="Gene3D" id="3.30.420.110">
    <property type="entry name" value="MutS, connector domain"/>
    <property type="match status" value="1"/>
</dbReference>
<keyword evidence="3 8" id="KW-0227">DNA damage</keyword>
<dbReference type="InterPro" id="IPR027417">
    <property type="entry name" value="P-loop_NTPase"/>
</dbReference>
<keyword evidence="5 8" id="KW-0238">DNA-binding</keyword>
<evidence type="ECO:0000259" key="9">
    <source>
        <dbReference type="PROSITE" id="PS00486"/>
    </source>
</evidence>
<dbReference type="PANTHER" id="PTHR11361:SF150">
    <property type="entry name" value="DNA MISMATCH REPAIR PROTEIN MSH6"/>
    <property type="match status" value="1"/>
</dbReference>
<keyword evidence="2 8" id="KW-0547">Nucleotide-binding</keyword>
<dbReference type="InterPro" id="IPR036678">
    <property type="entry name" value="MutS_con_dom_sf"/>
</dbReference>
<dbReference type="GO" id="GO:0005634">
    <property type="term" value="C:nucleus"/>
    <property type="evidence" value="ECO:0007669"/>
    <property type="project" value="TreeGrafter"/>
</dbReference>
<evidence type="ECO:0000256" key="7">
    <source>
        <dbReference type="ARBA" id="ARBA00029792"/>
    </source>
</evidence>
<dbReference type="GO" id="GO:0005524">
    <property type="term" value="F:ATP binding"/>
    <property type="evidence" value="ECO:0007669"/>
    <property type="project" value="UniProtKB-KW"/>
</dbReference>
<evidence type="ECO:0000256" key="2">
    <source>
        <dbReference type="ARBA" id="ARBA00022741"/>
    </source>
</evidence>
<sequence length="865" mass="94588">MDPCAGHWSKRTCAGTVSTLARQVGYKLKFYGDDARIASRELSIMCFPEKNLMTAMIPVHRLHIHVRRLISAGYKVGVVRQTETRALKAASANASAPFARELTALYTASTWVDDLSSDASSSAAAVHEEHGFSNPAAQRSLLAIVEKSEGGNGRDDRVAVGLIAVQAATGSVTYDQFQDGLTRQELETRLAHLQPAEVLRPSRLTHQTEKMIRFLASTQVGGPAQTRLRVEEVEMPRTYDEAWRTVSSFYEAALSTERRSTQGASPSAASDSDALNRGKLLSFAKTLPHLALVALAGTIAHLEKFGLTNVFRIVTNFSSFASRSQMLLTGTTLHNLEIFRNSDDGRDRGSLIWLLDRCKTAFGKRLLRKWVARPLNDLAALSDRTDAIEALVAGGTAEHPIASRLPGLLQGLPDLEKGLARLSYGRSQPTELATVLLSLLRVSHEFEQVQDANELGIKSKLLAEAVAALPRARSAVKEATNAISLTAARADNKQDLFVDPERFPILQECRDLITSCEIELRSHLLEIRKETRMPRLEFVTVSNISNLLEIRVADAKKMPATWLRISATQKFVRFHTPQTIKLLKEKDRATETLEKEANAAYDTFVRELCARHYTELRNTISGLATLDACLSLANVAALPGYRRPVFHDGDGDLELKGFRHPMSEALAVLGDYVPNDVSLGGNSAMGILLTGSNMGGKSSTVRAIALIIIMAQIGSYVPADFAHLPLHDAVLTRMGASDELAKGRSTFMVEMAETKEIVSSATNRSLCILDELGRGTSTFDGTAVAYAVLVNLMSREASRRPKLLFVTHFHALGSLAEPHSGLSIRAMHMAVLENEGDRRGRGIDDPSPSDVTFLYKLRDGLASKS</sequence>
<dbReference type="FunFam" id="1.10.1420.10:FF:000004">
    <property type="entry name" value="DNA mismatch repair protein Msh3"/>
    <property type="match status" value="1"/>
</dbReference>
<gene>
    <name evidence="10" type="ORF">IE81DRAFT_165551</name>
</gene>
<feature type="domain" description="DNA mismatch repair proteins mutS family" evidence="9">
    <location>
        <begin position="765"/>
        <end position="781"/>
    </location>
</feature>
<dbReference type="InterPro" id="IPR000432">
    <property type="entry name" value="DNA_mismatch_repair_MutS_C"/>
</dbReference>
<dbReference type="InterPro" id="IPR007696">
    <property type="entry name" value="DNA_mismatch_repair_MutS_core"/>
</dbReference>
<dbReference type="InterPro" id="IPR007695">
    <property type="entry name" value="DNA_mismatch_repair_MutS-lik_N"/>
</dbReference>
<dbReference type="GO" id="GO:0030983">
    <property type="term" value="F:mismatched DNA binding"/>
    <property type="evidence" value="ECO:0007669"/>
    <property type="project" value="InterPro"/>
</dbReference>
<dbReference type="GO" id="GO:0006298">
    <property type="term" value="P:mismatch repair"/>
    <property type="evidence" value="ECO:0007669"/>
    <property type="project" value="InterPro"/>
</dbReference>
<dbReference type="Gene3D" id="3.40.50.300">
    <property type="entry name" value="P-loop containing nucleotide triphosphate hydrolases"/>
    <property type="match status" value="1"/>
</dbReference>
<reference evidence="10 11" key="1">
    <citation type="journal article" date="2018" name="Mol. Biol. Evol.">
        <title>Broad Genomic Sampling Reveals a Smut Pathogenic Ancestry of the Fungal Clade Ustilaginomycotina.</title>
        <authorList>
            <person name="Kijpornyongpan T."/>
            <person name="Mondo S.J."/>
            <person name="Barry K."/>
            <person name="Sandor L."/>
            <person name="Lee J."/>
            <person name="Lipzen A."/>
            <person name="Pangilinan J."/>
            <person name="LaButti K."/>
            <person name="Hainaut M."/>
            <person name="Henrissat B."/>
            <person name="Grigoriev I.V."/>
            <person name="Spatafora J.W."/>
            <person name="Aime M.C."/>
        </authorList>
    </citation>
    <scope>NUCLEOTIDE SEQUENCE [LARGE SCALE GENOMIC DNA]</scope>
    <source>
        <strain evidence="10 11">MCA 4658</strain>
    </source>
</reference>
<keyword evidence="4" id="KW-0067">ATP-binding</keyword>
<dbReference type="Pfam" id="PF00488">
    <property type="entry name" value="MutS_V"/>
    <property type="match status" value="1"/>
</dbReference>
<evidence type="ECO:0000256" key="3">
    <source>
        <dbReference type="ARBA" id="ARBA00022763"/>
    </source>
</evidence>
<dbReference type="SUPFAM" id="SSF48334">
    <property type="entry name" value="DNA repair protein MutS, domain III"/>
    <property type="match status" value="1"/>
</dbReference>
<dbReference type="InterPro" id="IPR016151">
    <property type="entry name" value="DNA_mismatch_repair_MutS_N"/>
</dbReference>
<dbReference type="InterPro" id="IPR007860">
    <property type="entry name" value="DNA_mmatch_repair_MutS_con_dom"/>
</dbReference>
<dbReference type="AlphaFoldDB" id="A0A316W713"/>
<dbReference type="RefSeq" id="XP_025372837.1">
    <property type="nucleotide sequence ID" value="XM_025510570.1"/>
</dbReference>
<dbReference type="OrthoDB" id="121051at2759"/>
<dbReference type="InterPro" id="IPR017261">
    <property type="entry name" value="DNA_mismatch_repair_MutS/MSH"/>
</dbReference>
<evidence type="ECO:0000256" key="8">
    <source>
        <dbReference type="RuleBase" id="RU003756"/>
    </source>
</evidence>
<proteinExistence type="inferred from homology"/>
<dbReference type="InterPro" id="IPR036187">
    <property type="entry name" value="DNA_mismatch_repair_MutS_sf"/>
</dbReference>
<evidence type="ECO:0000256" key="4">
    <source>
        <dbReference type="ARBA" id="ARBA00022840"/>
    </source>
</evidence>
<dbReference type="SUPFAM" id="SSF55271">
    <property type="entry name" value="DNA repair protein MutS, domain I"/>
    <property type="match status" value="1"/>
</dbReference>
<dbReference type="PIRSF" id="PIRSF037677">
    <property type="entry name" value="DNA_mis_repair_Msh6"/>
    <property type="match status" value="1"/>
</dbReference>
<dbReference type="SMART" id="SM00534">
    <property type="entry name" value="MUTSac"/>
    <property type="match status" value="1"/>
</dbReference>
<dbReference type="InterPro" id="IPR045076">
    <property type="entry name" value="MutS"/>
</dbReference>
<dbReference type="FunCoup" id="A0A316W713">
    <property type="interactions" value="515"/>
</dbReference>
<evidence type="ECO:0000256" key="5">
    <source>
        <dbReference type="ARBA" id="ARBA00023125"/>
    </source>
</evidence>
<evidence type="ECO:0000313" key="10">
    <source>
        <dbReference type="EMBL" id="PWN45677.1"/>
    </source>
</evidence>
<comment type="similarity">
    <text evidence="1">Belongs to the DNA mismatch repair MutS family. MSH3 subfamily.</text>
</comment>
<dbReference type="EMBL" id="KZ819354">
    <property type="protein sequence ID" value="PWN45677.1"/>
    <property type="molecule type" value="Genomic_DNA"/>
</dbReference>
<dbReference type="Pfam" id="PF05188">
    <property type="entry name" value="MutS_II"/>
    <property type="match status" value="1"/>
</dbReference>
<dbReference type="SUPFAM" id="SSF52540">
    <property type="entry name" value="P-loop containing nucleoside triphosphate hydrolases"/>
    <property type="match status" value="1"/>
</dbReference>
<dbReference type="Proteomes" id="UP000245783">
    <property type="component" value="Unassembled WGS sequence"/>
</dbReference>
<dbReference type="PROSITE" id="PS00486">
    <property type="entry name" value="DNA_MISMATCH_REPAIR_2"/>
    <property type="match status" value="1"/>
</dbReference>
<keyword evidence="11" id="KW-1185">Reference proteome</keyword>
<dbReference type="PANTHER" id="PTHR11361">
    <property type="entry name" value="DNA MISMATCH REPAIR PROTEIN MUTS FAMILY MEMBER"/>
    <property type="match status" value="1"/>
</dbReference>
<dbReference type="InParanoid" id="A0A316W713"/>
<dbReference type="InterPro" id="IPR007861">
    <property type="entry name" value="DNA_mismatch_repair_MutS_clamp"/>
</dbReference>
<dbReference type="Gene3D" id="3.40.1170.10">
    <property type="entry name" value="DNA repair protein MutS, domain I"/>
    <property type="match status" value="1"/>
</dbReference>
<evidence type="ECO:0000256" key="1">
    <source>
        <dbReference type="ARBA" id="ARBA00007094"/>
    </source>
</evidence>
<dbReference type="Pfam" id="PF05190">
    <property type="entry name" value="MutS_IV"/>
    <property type="match status" value="1"/>
</dbReference>
<accession>A0A316W713</accession>
<organism evidence="10 11">
    <name type="scientific">Ceraceosorus guamensis</name>
    <dbReference type="NCBI Taxonomy" id="1522189"/>
    <lineage>
        <taxon>Eukaryota</taxon>
        <taxon>Fungi</taxon>
        <taxon>Dikarya</taxon>
        <taxon>Basidiomycota</taxon>
        <taxon>Ustilaginomycotina</taxon>
        <taxon>Exobasidiomycetes</taxon>
        <taxon>Ceraceosorales</taxon>
        <taxon>Ceraceosoraceae</taxon>
        <taxon>Ceraceosorus</taxon>
    </lineage>
</organism>
<dbReference type="SMART" id="SM00533">
    <property type="entry name" value="MUTSd"/>
    <property type="match status" value="1"/>
</dbReference>
<evidence type="ECO:0000256" key="6">
    <source>
        <dbReference type="ARBA" id="ARBA00023204"/>
    </source>
</evidence>
<name>A0A316W713_9BASI</name>
<dbReference type="Pfam" id="PF05192">
    <property type="entry name" value="MutS_III"/>
    <property type="match status" value="1"/>
</dbReference>
<dbReference type="Gene3D" id="1.10.1420.10">
    <property type="match status" value="2"/>
</dbReference>